<proteinExistence type="predicted"/>
<reference evidence="1 2" key="1">
    <citation type="submission" date="2017-06" db="EMBL/GenBank/DDBJ databases">
        <authorList>
            <person name="Kim H.J."/>
            <person name="Triplett B.A."/>
        </authorList>
    </citation>
    <scope>NUCLEOTIDE SEQUENCE [LARGE SCALE GENOMIC DNA]</scope>
    <source>
        <strain evidence="1 2">DSM 43151</strain>
    </source>
</reference>
<gene>
    <name evidence="1" type="ORF">SAMN06264365_13518</name>
</gene>
<name>A0A239JJ04_9ACTN</name>
<dbReference type="RefSeq" id="WP_179277530.1">
    <property type="nucleotide sequence ID" value="NZ_BOMU01000125.1"/>
</dbReference>
<accession>A0A239JJ04</accession>
<evidence type="ECO:0000313" key="2">
    <source>
        <dbReference type="Proteomes" id="UP000198415"/>
    </source>
</evidence>
<protein>
    <submittedName>
        <fullName evidence="1">Uncharacterized protein</fullName>
    </submittedName>
</protein>
<evidence type="ECO:0000313" key="1">
    <source>
        <dbReference type="EMBL" id="SNT04724.1"/>
    </source>
</evidence>
<dbReference type="EMBL" id="FZNR01000035">
    <property type="protein sequence ID" value="SNT04724.1"/>
    <property type="molecule type" value="Genomic_DNA"/>
</dbReference>
<sequence length="50" mass="5608">MWATAEEPIGEAADEIDRLRLQRTRNPLDELGFDAEMVNEGDVDHPLPSS</sequence>
<keyword evidence="2" id="KW-1185">Reference proteome</keyword>
<dbReference type="AlphaFoldDB" id="A0A239JJ04"/>
<organism evidence="1 2">
    <name type="scientific">Actinoplanes regularis</name>
    <dbReference type="NCBI Taxonomy" id="52697"/>
    <lineage>
        <taxon>Bacteria</taxon>
        <taxon>Bacillati</taxon>
        <taxon>Actinomycetota</taxon>
        <taxon>Actinomycetes</taxon>
        <taxon>Micromonosporales</taxon>
        <taxon>Micromonosporaceae</taxon>
        <taxon>Actinoplanes</taxon>
    </lineage>
</organism>
<dbReference type="Proteomes" id="UP000198415">
    <property type="component" value="Unassembled WGS sequence"/>
</dbReference>